<proteinExistence type="predicted"/>
<evidence type="ECO:0000313" key="4">
    <source>
        <dbReference type="Proteomes" id="UP001061302"/>
    </source>
</evidence>
<reference evidence="3" key="1">
    <citation type="submission" date="2022-10" db="EMBL/GenBank/DDBJ databases">
        <title>Chitiniphilus purpureus sp. nov., a novel chitin-degrading bacterium isolated from crawfish pond sediment.</title>
        <authorList>
            <person name="Li K."/>
        </authorList>
    </citation>
    <scope>NUCLEOTIDE SEQUENCE</scope>
    <source>
        <strain evidence="3">CD1</strain>
    </source>
</reference>
<keyword evidence="1" id="KW-1133">Transmembrane helix</keyword>
<accession>A0ABY6DRJ5</accession>
<feature type="transmembrane region" description="Helical" evidence="1">
    <location>
        <begin position="28"/>
        <end position="46"/>
    </location>
</feature>
<evidence type="ECO:0000259" key="2">
    <source>
        <dbReference type="Pfam" id="PF22570"/>
    </source>
</evidence>
<dbReference type="RefSeq" id="WP_263123833.1">
    <property type="nucleotide sequence ID" value="NZ_CP106753.1"/>
</dbReference>
<dbReference type="Pfam" id="PF22570">
    <property type="entry name" value="LiaF-TM"/>
    <property type="match status" value="1"/>
</dbReference>
<gene>
    <name evidence="3" type="ORF">N8I74_14570</name>
</gene>
<dbReference type="Proteomes" id="UP001061302">
    <property type="component" value="Chromosome"/>
</dbReference>
<evidence type="ECO:0000256" key="1">
    <source>
        <dbReference type="SAM" id="Phobius"/>
    </source>
</evidence>
<dbReference type="EMBL" id="CP106753">
    <property type="protein sequence ID" value="UXY14533.1"/>
    <property type="molecule type" value="Genomic_DNA"/>
</dbReference>
<keyword evidence="4" id="KW-1185">Reference proteome</keyword>
<evidence type="ECO:0000313" key="3">
    <source>
        <dbReference type="EMBL" id="UXY14533.1"/>
    </source>
</evidence>
<feature type="transmembrane region" description="Helical" evidence="1">
    <location>
        <begin position="75"/>
        <end position="95"/>
    </location>
</feature>
<organism evidence="3 4">
    <name type="scientific">Chitiniphilus purpureus</name>
    <dbReference type="NCBI Taxonomy" id="2981137"/>
    <lineage>
        <taxon>Bacteria</taxon>
        <taxon>Pseudomonadati</taxon>
        <taxon>Pseudomonadota</taxon>
        <taxon>Betaproteobacteria</taxon>
        <taxon>Neisseriales</taxon>
        <taxon>Chitinibacteraceae</taxon>
        <taxon>Chitiniphilus</taxon>
    </lineage>
</organism>
<keyword evidence="1" id="KW-0472">Membrane</keyword>
<name>A0ABY6DRJ5_9NEIS</name>
<sequence>MRNTLLPVVLIVVGAGWLANSLDIAPAVSWIVVFGLVCAGVAVLLIEGCNKRTVISGPLLILTGVAIFANQQYRLPWSVLLPALMMALGLLLLLARLDAVPPAPGPTPLRLPGQDDDPA</sequence>
<feature type="domain" description="LiaF transmembrane" evidence="2">
    <location>
        <begin position="6"/>
        <end position="95"/>
    </location>
</feature>
<dbReference type="InterPro" id="IPR054331">
    <property type="entry name" value="LiaF_TM"/>
</dbReference>
<protein>
    <recommendedName>
        <fullName evidence="2">LiaF transmembrane domain-containing protein</fullName>
    </recommendedName>
</protein>
<keyword evidence="1" id="KW-0812">Transmembrane</keyword>